<evidence type="ECO:0000259" key="1">
    <source>
        <dbReference type="PROSITE" id="PS50943"/>
    </source>
</evidence>
<protein>
    <submittedName>
        <fullName evidence="2">Transcriptional regulator with XRE-family HTH domain</fullName>
    </submittedName>
</protein>
<dbReference type="SMART" id="SM00530">
    <property type="entry name" value="HTH_XRE"/>
    <property type="match status" value="1"/>
</dbReference>
<evidence type="ECO:0000313" key="3">
    <source>
        <dbReference type="Proteomes" id="UP001314903"/>
    </source>
</evidence>
<sequence length="142" mass="16435">MISGEKLRKIRHLRNMTQKEVAILSGLTSAAVRNYELGNRSPSKKQLDKIALALSCNPSAITDYSNYTLYDIIQIILDFESDFGFVPCAQSEIPKLKSSSEVFNDFLKDWNEIRLKKYNYEITEDQMMEWIISYSPKSREIP</sequence>
<organism evidence="2 3">
    <name type="scientific">Acetoanaerobium pronyense</name>
    <dbReference type="NCBI Taxonomy" id="1482736"/>
    <lineage>
        <taxon>Bacteria</taxon>
        <taxon>Bacillati</taxon>
        <taxon>Bacillota</taxon>
        <taxon>Clostridia</taxon>
        <taxon>Peptostreptococcales</taxon>
        <taxon>Filifactoraceae</taxon>
        <taxon>Acetoanaerobium</taxon>
    </lineage>
</organism>
<dbReference type="PROSITE" id="PS50943">
    <property type="entry name" value="HTH_CROC1"/>
    <property type="match status" value="1"/>
</dbReference>
<dbReference type="Proteomes" id="UP001314903">
    <property type="component" value="Unassembled WGS sequence"/>
</dbReference>
<comment type="caution">
    <text evidence="2">The sequence shown here is derived from an EMBL/GenBank/DDBJ whole genome shotgun (WGS) entry which is preliminary data.</text>
</comment>
<dbReference type="Pfam" id="PF01381">
    <property type="entry name" value="HTH_3"/>
    <property type="match status" value="1"/>
</dbReference>
<dbReference type="Gene3D" id="1.10.260.40">
    <property type="entry name" value="lambda repressor-like DNA-binding domains"/>
    <property type="match status" value="1"/>
</dbReference>
<dbReference type="SUPFAM" id="SSF47413">
    <property type="entry name" value="lambda repressor-like DNA-binding domains"/>
    <property type="match status" value="1"/>
</dbReference>
<dbReference type="EMBL" id="JAGGLI010000030">
    <property type="protein sequence ID" value="MBP2028478.1"/>
    <property type="molecule type" value="Genomic_DNA"/>
</dbReference>
<name>A0ABS4KL39_9FIRM</name>
<gene>
    <name evidence="2" type="ORF">J2Z35_002303</name>
</gene>
<keyword evidence="3" id="KW-1185">Reference proteome</keyword>
<proteinExistence type="predicted"/>
<dbReference type="CDD" id="cd00093">
    <property type="entry name" value="HTH_XRE"/>
    <property type="match status" value="1"/>
</dbReference>
<feature type="domain" description="HTH cro/C1-type" evidence="1">
    <location>
        <begin position="7"/>
        <end position="61"/>
    </location>
</feature>
<reference evidence="2 3" key="1">
    <citation type="submission" date="2021-03" db="EMBL/GenBank/DDBJ databases">
        <title>Genomic Encyclopedia of Type Strains, Phase IV (KMG-IV): sequencing the most valuable type-strain genomes for metagenomic binning, comparative biology and taxonomic classification.</title>
        <authorList>
            <person name="Goeker M."/>
        </authorList>
    </citation>
    <scope>NUCLEOTIDE SEQUENCE [LARGE SCALE GENOMIC DNA]</scope>
    <source>
        <strain evidence="2 3">DSM 27512</strain>
    </source>
</reference>
<accession>A0ABS4KL39</accession>
<dbReference type="RefSeq" id="WP_209661529.1">
    <property type="nucleotide sequence ID" value="NZ_JAGGLI010000030.1"/>
</dbReference>
<evidence type="ECO:0000313" key="2">
    <source>
        <dbReference type="EMBL" id="MBP2028478.1"/>
    </source>
</evidence>
<dbReference type="InterPro" id="IPR001387">
    <property type="entry name" value="Cro/C1-type_HTH"/>
</dbReference>
<dbReference type="InterPro" id="IPR010982">
    <property type="entry name" value="Lambda_DNA-bd_dom_sf"/>
</dbReference>